<dbReference type="Gene3D" id="3.30.1360.60">
    <property type="entry name" value="Glucose permease domain IIB"/>
    <property type="match status" value="1"/>
</dbReference>
<dbReference type="PANTHER" id="PTHR30009">
    <property type="entry name" value="CYTOCHROME C-TYPE SYNTHESIS PROTEIN AND PTS TRANSMEMBRANE COMPONENT"/>
    <property type="match status" value="1"/>
</dbReference>
<keyword evidence="1" id="KW-0813">Transport</keyword>
<evidence type="ECO:0000313" key="9">
    <source>
        <dbReference type="Proteomes" id="UP001059576"/>
    </source>
</evidence>
<dbReference type="RefSeq" id="WP_129721883.1">
    <property type="nucleotide sequence ID" value="NZ_CP101808.1"/>
</dbReference>
<keyword evidence="6" id="KW-0472">Membrane</keyword>
<dbReference type="PROSITE" id="PS51098">
    <property type="entry name" value="PTS_EIIB_TYPE_1"/>
    <property type="match status" value="1"/>
</dbReference>
<evidence type="ECO:0000313" key="8">
    <source>
        <dbReference type="EMBL" id="UUD37241.1"/>
    </source>
</evidence>
<evidence type="ECO:0000256" key="6">
    <source>
        <dbReference type="SAM" id="Phobius"/>
    </source>
</evidence>
<evidence type="ECO:0000256" key="1">
    <source>
        <dbReference type="ARBA" id="ARBA00022448"/>
    </source>
</evidence>
<dbReference type="Proteomes" id="UP001059576">
    <property type="component" value="Chromosome"/>
</dbReference>
<dbReference type="PANTHER" id="PTHR30009:SF4">
    <property type="entry name" value="PTS SYSTEM N-ACETYLGLUCOSAMINE-SPECIFIC EIICBA COMPONENT"/>
    <property type="match status" value="1"/>
</dbReference>
<evidence type="ECO:0000256" key="2">
    <source>
        <dbReference type="ARBA" id="ARBA00022597"/>
    </source>
</evidence>
<accession>A0ABY5J3Z3</accession>
<evidence type="ECO:0000256" key="5">
    <source>
        <dbReference type="PROSITE-ProRule" id="PRU00421"/>
    </source>
</evidence>
<organism evidence="8 9">
    <name type="scientific">Mycoplasmopsis equigenitalium</name>
    <dbReference type="NCBI Taxonomy" id="114883"/>
    <lineage>
        <taxon>Bacteria</taxon>
        <taxon>Bacillati</taxon>
        <taxon>Mycoplasmatota</taxon>
        <taxon>Mycoplasmoidales</taxon>
        <taxon>Metamycoplasmataceae</taxon>
        <taxon>Mycoplasmopsis</taxon>
    </lineage>
</organism>
<evidence type="ECO:0000256" key="4">
    <source>
        <dbReference type="ARBA" id="ARBA00022683"/>
    </source>
</evidence>
<keyword evidence="6" id="KW-0812">Transmembrane</keyword>
<feature type="transmembrane region" description="Helical" evidence="6">
    <location>
        <begin position="6"/>
        <end position="24"/>
    </location>
</feature>
<keyword evidence="2" id="KW-0762">Sugar transport</keyword>
<dbReference type="InterPro" id="IPR036878">
    <property type="entry name" value="Glu_permease_IIB"/>
</dbReference>
<proteinExistence type="predicted"/>
<feature type="domain" description="PTS EIIB type-1" evidence="7">
    <location>
        <begin position="42"/>
        <end position="121"/>
    </location>
</feature>
<name>A0ABY5J3Z3_9BACT</name>
<keyword evidence="4" id="KW-0598">Phosphotransferase system</keyword>
<dbReference type="SUPFAM" id="SSF55604">
    <property type="entry name" value="Glucose permease domain IIB"/>
    <property type="match status" value="1"/>
</dbReference>
<dbReference type="InterPro" id="IPR001996">
    <property type="entry name" value="PTS_IIB_1"/>
</dbReference>
<reference evidence="8" key="1">
    <citation type="submission" date="2022-07" db="EMBL/GenBank/DDBJ databases">
        <title>Complete genome of Mycoplasma equigenitalium type strain T37.</title>
        <authorList>
            <person name="Spergser J."/>
        </authorList>
    </citation>
    <scope>NUCLEOTIDE SEQUENCE</scope>
    <source>
        <strain evidence="8">T37</strain>
    </source>
</reference>
<evidence type="ECO:0000259" key="7">
    <source>
        <dbReference type="PROSITE" id="PS51098"/>
    </source>
</evidence>
<gene>
    <name evidence="8" type="ORF">NPA09_01565</name>
</gene>
<keyword evidence="3" id="KW-0808">Transferase</keyword>
<keyword evidence="9" id="KW-1185">Reference proteome</keyword>
<protein>
    <submittedName>
        <fullName evidence="8">PTS transporter subunit EIIB</fullName>
    </submittedName>
</protein>
<dbReference type="EMBL" id="CP101808">
    <property type="protein sequence ID" value="UUD37241.1"/>
    <property type="molecule type" value="Genomic_DNA"/>
</dbReference>
<dbReference type="InterPro" id="IPR050429">
    <property type="entry name" value="PTS_Glucose_EIICBA"/>
</dbReference>
<keyword evidence="6" id="KW-1133">Transmembrane helix</keyword>
<evidence type="ECO:0000256" key="3">
    <source>
        <dbReference type="ARBA" id="ARBA00022679"/>
    </source>
</evidence>
<sequence>MSKKHKALVIFLVIITFGLFLIVLKKKRVVKENNIDKEQKLPIKPDYLISLFGGKDNISNVEATLSKIKVFFKDKKQIDLEAIKQIKAASGLVLSSSSLSLIVGYGAENLKNAIMEVVNGN</sequence>
<comment type="caution">
    <text evidence="5">Lacks conserved residue(s) required for the propagation of feature annotation.</text>
</comment>